<sequence>MTTSLEGVFLGQLKHVVVELLADGRDQEARDLAWRARDRYPRQRALTALWVAETLCRVGDPDTAVAVLGEALDEGVWWWGEVLTINPPLAPIQDRADFAEIVRRSEECRDRTDVVVAPTVHEPDSEPVGVLVPLHARTDRLKSFARRWSSARDAGFRVVVPQSGQLTTSDGDVGWVDERLAREQVAGLCSEVAGDLPLVLAGYSQGARFALEWSLAGAIADVAGFVALCPPEDRMPVVTGSSDRLRGYVLTGEHDDDRPAAERFAADLARNGVSSVLDVMAATGHSYPADFAQRLPRALTFVLPGAANR</sequence>
<accession>A0ABV5ZXJ8</accession>
<protein>
    <recommendedName>
        <fullName evidence="3">Alpha/beta hydrolase</fullName>
    </recommendedName>
</protein>
<name>A0ABV5ZXJ8_9PSEU</name>
<dbReference type="Proteomes" id="UP001589693">
    <property type="component" value="Unassembled WGS sequence"/>
</dbReference>
<reference evidence="1 2" key="1">
    <citation type="submission" date="2024-09" db="EMBL/GenBank/DDBJ databases">
        <authorList>
            <person name="Sun Q."/>
            <person name="Mori K."/>
        </authorList>
    </citation>
    <scope>NUCLEOTIDE SEQUENCE [LARGE SCALE GENOMIC DNA]</scope>
    <source>
        <strain evidence="1 2">TBRC 7907</strain>
    </source>
</reference>
<dbReference type="InterPro" id="IPR029058">
    <property type="entry name" value="AB_hydrolase_fold"/>
</dbReference>
<dbReference type="Gene3D" id="3.40.50.1820">
    <property type="entry name" value="alpha/beta hydrolase"/>
    <property type="match status" value="1"/>
</dbReference>
<proteinExistence type="predicted"/>
<comment type="caution">
    <text evidence="1">The sequence shown here is derived from an EMBL/GenBank/DDBJ whole genome shotgun (WGS) entry which is preliminary data.</text>
</comment>
<dbReference type="SUPFAM" id="SSF53474">
    <property type="entry name" value="alpha/beta-Hydrolases"/>
    <property type="match status" value="1"/>
</dbReference>
<evidence type="ECO:0008006" key="3">
    <source>
        <dbReference type="Google" id="ProtNLM"/>
    </source>
</evidence>
<evidence type="ECO:0000313" key="2">
    <source>
        <dbReference type="Proteomes" id="UP001589693"/>
    </source>
</evidence>
<organism evidence="1 2">
    <name type="scientific">Allokutzneria oryzae</name>
    <dbReference type="NCBI Taxonomy" id="1378989"/>
    <lineage>
        <taxon>Bacteria</taxon>
        <taxon>Bacillati</taxon>
        <taxon>Actinomycetota</taxon>
        <taxon>Actinomycetes</taxon>
        <taxon>Pseudonocardiales</taxon>
        <taxon>Pseudonocardiaceae</taxon>
        <taxon>Allokutzneria</taxon>
    </lineage>
</organism>
<dbReference type="EMBL" id="JBHLZU010000014">
    <property type="protein sequence ID" value="MFB9905630.1"/>
    <property type="molecule type" value="Genomic_DNA"/>
</dbReference>
<gene>
    <name evidence="1" type="ORF">ACFFQA_16985</name>
</gene>
<evidence type="ECO:0000313" key="1">
    <source>
        <dbReference type="EMBL" id="MFB9905630.1"/>
    </source>
</evidence>
<dbReference type="RefSeq" id="WP_377852933.1">
    <property type="nucleotide sequence ID" value="NZ_JBHLZU010000014.1"/>
</dbReference>
<keyword evidence="2" id="KW-1185">Reference proteome</keyword>